<keyword evidence="4 5" id="KW-0963">Cytoplasm</keyword>
<evidence type="ECO:0000259" key="6">
    <source>
        <dbReference type="Pfam" id="PF02631"/>
    </source>
</evidence>
<evidence type="ECO:0000256" key="3">
    <source>
        <dbReference type="ARBA" id="ARBA00018111"/>
    </source>
</evidence>
<feature type="domain" description="RecX first three-helical" evidence="8">
    <location>
        <begin position="13"/>
        <end position="51"/>
    </location>
</feature>
<evidence type="ECO:0000256" key="4">
    <source>
        <dbReference type="ARBA" id="ARBA00022490"/>
    </source>
</evidence>
<dbReference type="KEGG" id="blep:AL038_15540"/>
<organism evidence="9 10">
    <name type="scientific">Beggiatoa leptomitoformis</name>
    <dbReference type="NCBI Taxonomy" id="288004"/>
    <lineage>
        <taxon>Bacteria</taxon>
        <taxon>Pseudomonadati</taxon>
        <taxon>Pseudomonadota</taxon>
        <taxon>Gammaproteobacteria</taxon>
        <taxon>Thiotrichales</taxon>
        <taxon>Thiotrichaceae</taxon>
        <taxon>Beggiatoa</taxon>
    </lineage>
</organism>
<evidence type="ECO:0000256" key="5">
    <source>
        <dbReference type="HAMAP-Rule" id="MF_01114"/>
    </source>
</evidence>
<dbReference type="InterPro" id="IPR053926">
    <property type="entry name" value="RecX_HTH_1st"/>
</dbReference>
<accession>A0A2N9YEK0</accession>
<dbReference type="Proteomes" id="UP000234271">
    <property type="component" value="Chromosome"/>
</dbReference>
<gene>
    <name evidence="5" type="primary">recX</name>
    <name evidence="9" type="ORF">BLE401_08715</name>
</gene>
<dbReference type="Gene3D" id="1.10.10.10">
    <property type="entry name" value="Winged helix-like DNA-binding domain superfamily/Winged helix DNA-binding domain"/>
    <property type="match status" value="3"/>
</dbReference>
<feature type="domain" description="RecX second three-helical" evidence="6">
    <location>
        <begin position="58"/>
        <end position="95"/>
    </location>
</feature>
<dbReference type="STRING" id="288004.AL038_15540"/>
<evidence type="ECO:0000256" key="1">
    <source>
        <dbReference type="ARBA" id="ARBA00004496"/>
    </source>
</evidence>
<evidence type="ECO:0000259" key="7">
    <source>
        <dbReference type="Pfam" id="PF21981"/>
    </source>
</evidence>
<protein>
    <recommendedName>
        <fullName evidence="3 5">Regulatory protein RecX</fullName>
    </recommendedName>
</protein>
<dbReference type="Pfam" id="PF02631">
    <property type="entry name" value="RecX_HTH2"/>
    <property type="match status" value="1"/>
</dbReference>
<sequence length="152" mass="17868">MLSPDSSTYQQVKNSALDVLSRREHSVVELRHKLLHKGYMNALVEQVVNELQTQQLVSDVRFCESFIRSRINKGYGWSHIQQALKMRGVTQQTINDNSISHDVDWLALAQQVRMKRFGRKQPTTLQERAKQMRFLQYRGFNSEQIRYALTEE</sequence>
<dbReference type="PANTHER" id="PTHR33602:SF1">
    <property type="entry name" value="REGULATORY PROTEIN RECX FAMILY PROTEIN"/>
    <property type="match status" value="1"/>
</dbReference>
<dbReference type="InterPro" id="IPR053924">
    <property type="entry name" value="RecX_HTH_2nd"/>
</dbReference>
<dbReference type="RefSeq" id="WP_062154363.1">
    <property type="nucleotide sequence ID" value="NZ_CP012373.2"/>
</dbReference>
<dbReference type="HAMAP" id="MF_01114">
    <property type="entry name" value="RecX"/>
    <property type="match status" value="1"/>
</dbReference>
<dbReference type="InterPro" id="IPR003783">
    <property type="entry name" value="Regulatory_RecX"/>
</dbReference>
<keyword evidence="10" id="KW-1185">Reference proteome</keyword>
<evidence type="ECO:0000256" key="2">
    <source>
        <dbReference type="ARBA" id="ARBA00009695"/>
    </source>
</evidence>
<dbReference type="AlphaFoldDB" id="A0A2N9YEK0"/>
<feature type="domain" description="RecX third three-helical" evidence="7">
    <location>
        <begin position="103"/>
        <end position="149"/>
    </location>
</feature>
<dbReference type="GO" id="GO:0006282">
    <property type="term" value="P:regulation of DNA repair"/>
    <property type="evidence" value="ECO:0007669"/>
    <property type="project" value="UniProtKB-UniRule"/>
</dbReference>
<comment type="function">
    <text evidence="5">Modulates RecA activity.</text>
</comment>
<evidence type="ECO:0000259" key="8">
    <source>
        <dbReference type="Pfam" id="PF21982"/>
    </source>
</evidence>
<dbReference type="EMBL" id="CP018889">
    <property type="protein sequence ID" value="AUI68779.1"/>
    <property type="molecule type" value="Genomic_DNA"/>
</dbReference>
<comment type="similarity">
    <text evidence="2 5">Belongs to the RecX family.</text>
</comment>
<name>A0A2N9YEK0_9GAMM</name>
<dbReference type="PANTHER" id="PTHR33602">
    <property type="entry name" value="REGULATORY PROTEIN RECX FAMILY PROTEIN"/>
    <property type="match status" value="1"/>
</dbReference>
<reference evidence="10" key="1">
    <citation type="submission" date="2016-12" db="EMBL/GenBank/DDBJ databases">
        <title>Complete Genome Sequence of Beggiatoa leptomitiformis D-401.</title>
        <authorList>
            <person name="Fomenkov A."/>
            <person name="Vincze T."/>
            <person name="Grabovich M."/>
            <person name="Anton B.P."/>
            <person name="Dubinina G."/>
            <person name="Orlova M."/>
            <person name="Belousova E."/>
            <person name="Roberts R.J."/>
        </authorList>
    </citation>
    <scope>NUCLEOTIDE SEQUENCE [LARGE SCALE GENOMIC DNA]</scope>
    <source>
        <strain evidence="10">D-401</strain>
    </source>
</reference>
<dbReference type="InterPro" id="IPR036388">
    <property type="entry name" value="WH-like_DNA-bd_sf"/>
</dbReference>
<dbReference type="Pfam" id="PF21982">
    <property type="entry name" value="RecX_HTH1"/>
    <property type="match status" value="1"/>
</dbReference>
<dbReference type="InterPro" id="IPR053925">
    <property type="entry name" value="RecX_HTH_3rd"/>
</dbReference>
<proteinExistence type="inferred from homology"/>
<dbReference type="OrthoDB" id="7066780at2"/>
<evidence type="ECO:0000313" key="10">
    <source>
        <dbReference type="Proteomes" id="UP000234271"/>
    </source>
</evidence>
<comment type="subcellular location">
    <subcellularLocation>
        <location evidence="1 5">Cytoplasm</location>
    </subcellularLocation>
</comment>
<dbReference type="GO" id="GO:0005737">
    <property type="term" value="C:cytoplasm"/>
    <property type="evidence" value="ECO:0007669"/>
    <property type="project" value="UniProtKB-SubCell"/>
</dbReference>
<dbReference type="Pfam" id="PF21981">
    <property type="entry name" value="RecX_HTH3"/>
    <property type="match status" value="1"/>
</dbReference>
<evidence type="ECO:0000313" key="9">
    <source>
        <dbReference type="EMBL" id="AUI68779.1"/>
    </source>
</evidence>